<dbReference type="Proteomes" id="UP000811609">
    <property type="component" value="Chromosome 11"/>
</dbReference>
<protein>
    <submittedName>
        <fullName evidence="1">Uncharacterized protein</fullName>
    </submittedName>
</protein>
<accession>A0A8T1P1J4</accession>
<gene>
    <name evidence="1" type="ORF">CIPAW_11G120300</name>
</gene>
<dbReference type="AlphaFoldDB" id="A0A8T1P1J4"/>
<organism evidence="1 2">
    <name type="scientific">Carya illinoinensis</name>
    <name type="common">Pecan</name>
    <dbReference type="NCBI Taxonomy" id="32201"/>
    <lineage>
        <taxon>Eukaryota</taxon>
        <taxon>Viridiplantae</taxon>
        <taxon>Streptophyta</taxon>
        <taxon>Embryophyta</taxon>
        <taxon>Tracheophyta</taxon>
        <taxon>Spermatophyta</taxon>
        <taxon>Magnoliopsida</taxon>
        <taxon>eudicotyledons</taxon>
        <taxon>Gunneridae</taxon>
        <taxon>Pentapetalae</taxon>
        <taxon>rosids</taxon>
        <taxon>fabids</taxon>
        <taxon>Fagales</taxon>
        <taxon>Juglandaceae</taxon>
        <taxon>Carya</taxon>
    </lineage>
</organism>
<keyword evidence="2" id="KW-1185">Reference proteome</keyword>
<comment type="caution">
    <text evidence="1">The sequence shown here is derived from an EMBL/GenBank/DDBJ whole genome shotgun (WGS) entry which is preliminary data.</text>
</comment>
<reference evidence="1" key="1">
    <citation type="submission" date="2020-12" db="EMBL/GenBank/DDBJ databases">
        <title>WGS assembly of Carya illinoinensis cv. Pawnee.</title>
        <authorList>
            <person name="Platts A."/>
            <person name="Shu S."/>
            <person name="Wright S."/>
            <person name="Barry K."/>
            <person name="Edger P."/>
            <person name="Pires J.C."/>
            <person name="Schmutz J."/>
        </authorList>
    </citation>
    <scope>NUCLEOTIDE SEQUENCE</scope>
    <source>
        <tissue evidence="1">Leaf</tissue>
    </source>
</reference>
<evidence type="ECO:0000313" key="1">
    <source>
        <dbReference type="EMBL" id="KAG6636575.1"/>
    </source>
</evidence>
<proteinExistence type="predicted"/>
<evidence type="ECO:0000313" key="2">
    <source>
        <dbReference type="Proteomes" id="UP000811609"/>
    </source>
</evidence>
<name>A0A8T1P1J4_CARIL</name>
<dbReference type="EMBL" id="CM031819">
    <property type="protein sequence ID" value="KAG6636575.1"/>
    <property type="molecule type" value="Genomic_DNA"/>
</dbReference>
<sequence>MRRNCRAGDLVKIILDPADSGDATRMTAGRILYGQGVSRKWRQRQELPRLWTLFWSAQLGYVVGYPDYWFGISGWRRRNPRVVPDNSKPMKNSFPHFLTYAKQLLERIILRNGVESFWKPCNLFYDSYGFL</sequence>